<name>A0A3B3QZ97_9TELE</name>
<dbReference type="InterPro" id="IPR016187">
    <property type="entry name" value="CTDL_fold"/>
</dbReference>
<evidence type="ECO:0000256" key="2">
    <source>
        <dbReference type="ARBA" id="ARBA00023157"/>
    </source>
</evidence>
<dbReference type="CDD" id="cd03590">
    <property type="entry name" value="CLECT_DC-SIGN_like"/>
    <property type="match status" value="1"/>
</dbReference>
<dbReference type="Ensembl" id="ENSPKIT00000035099.1">
    <property type="protein sequence ID" value="ENSPKIP00000010960.1"/>
    <property type="gene ID" value="ENSPKIG00000025471.1"/>
</dbReference>
<keyword evidence="6" id="KW-1185">Reference proteome</keyword>
<evidence type="ECO:0000256" key="3">
    <source>
        <dbReference type="SAM" id="Phobius"/>
    </source>
</evidence>
<dbReference type="GeneTree" id="ENSGT01020000230338"/>
<feature type="domain" description="C-type lectin" evidence="4">
    <location>
        <begin position="48"/>
        <end position="159"/>
    </location>
</feature>
<dbReference type="AlphaFoldDB" id="A0A3B3QZ97"/>
<keyword evidence="2" id="KW-1015">Disulfide bond</keyword>
<dbReference type="SMART" id="SM00034">
    <property type="entry name" value="CLECT"/>
    <property type="match status" value="1"/>
</dbReference>
<keyword evidence="3" id="KW-0812">Transmembrane</keyword>
<dbReference type="PROSITE" id="PS00615">
    <property type="entry name" value="C_TYPE_LECTIN_1"/>
    <property type="match status" value="1"/>
</dbReference>
<dbReference type="InterPro" id="IPR001304">
    <property type="entry name" value="C-type_lectin-like"/>
</dbReference>
<dbReference type="InterPro" id="IPR016186">
    <property type="entry name" value="C-type_lectin-like/link_sf"/>
</dbReference>
<dbReference type="GO" id="GO:0030246">
    <property type="term" value="F:carbohydrate binding"/>
    <property type="evidence" value="ECO:0007669"/>
    <property type="project" value="UniProtKB-KW"/>
</dbReference>
<dbReference type="SUPFAM" id="SSF56436">
    <property type="entry name" value="C-type lectin-like"/>
    <property type="match status" value="1"/>
</dbReference>
<dbReference type="InterPro" id="IPR018378">
    <property type="entry name" value="C-type_lectin_CS"/>
</dbReference>
<evidence type="ECO:0000313" key="5">
    <source>
        <dbReference type="Ensembl" id="ENSPKIP00000010960.1"/>
    </source>
</evidence>
<dbReference type="STRING" id="1676925.ENSPKIP00000010960"/>
<dbReference type="InterPro" id="IPR033989">
    <property type="entry name" value="CD209-like_CTLD"/>
</dbReference>
<organism evidence="5 6">
    <name type="scientific">Paramormyrops kingsleyae</name>
    <dbReference type="NCBI Taxonomy" id="1676925"/>
    <lineage>
        <taxon>Eukaryota</taxon>
        <taxon>Metazoa</taxon>
        <taxon>Chordata</taxon>
        <taxon>Craniata</taxon>
        <taxon>Vertebrata</taxon>
        <taxon>Euteleostomi</taxon>
        <taxon>Actinopterygii</taxon>
        <taxon>Neopterygii</taxon>
        <taxon>Teleostei</taxon>
        <taxon>Osteoglossocephala</taxon>
        <taxon>Osteoglossomorpha</taxon>
        <taxon>Osteoglossiformes</taxon>
        <taxon>Mormyridae</taxon>
        <taxon>Paramormyrops</taxon>
    </lineage>
</organism>
<accession>A0A3B3QZ97</accession>
<proteinExistence type="predicted"/>
<protein>
    <recommendedName>
        <fullName evidence="4">C-type lectin domain-containing protein</fullName>
    </recommendedName>
</protein>
<reference evidence="5" key="2">
    <citation type="submission" date="2025-09" db="UniProtKB">
        <authorList>
            <consortium name="Ensembl"/>
        </authorList>
    </citation>
    <scope>IDENTIFICATION</scope>
</reference>
<dbReference type="Proteomes" id="UP000261540">
    <property type="component" value="Unplaced"/>
</dbReference>
<keyword evidence="3" id="KW-1133">Transmembrane helix</keyword>
<feature type="transmembrane region" description="Helical" evidence="3">
    <location>
        <begin position="16"/>
        <end position="38"/>
    </location>
</feature>
<dbReference type="InterPro" id="IPR050111">
    <property type="entry name" value="C-type_lectin/snaclec_domain"/>
</dbReference>
<dbReference type="Pfam" id="PF00059">
    <property type="entry name" value="Lectin_C"/>
    <property type="match status" value="1"/>
</dbReference>
<evidence type="ECO:0000259" key="4">
    <source>
        <dbReference type="PROSITE" id="PS50041"/>
    </source>
</evidence>
<dbReference type="PROSITE" id="PS50041">
    <property type="entry name" value="C_TYPE_LECTIN_2"/>
    <property type="match status" value="1"/>
</dbReference>
<keyword evidence="1" id="KW-0430">Lectin</keyword>
<reference evidence="5" key="1">
    <citation type="submission" date="2025-08" db="UniProtKB">
        <authorList>
            <consortium name="Ensembl"/>
        </authorList>
    </citation>
    <scope>IDENTIFICATION</scope>
</reference>
<dbReference type="PANTHER" id="PTHR22803">
    <property type="entry name" value="MANNOSE, PHOSPHOLIPASE, LECTIN RECEPTOR RELATED"/>
    <property type="match status" value="1"/>
</dbReference>
<keyword evidence="3" id="KW-0472">Membrane</keyword>
<dbReference type="Gene3D" id="3.10.100.10">
    <property type="entry name" value="Mannose-Binding Protein A, subunit A"/>
    <property type="match status" value="1"/>
</dbReference>
<evidence type="ECO:0000256" key="1">
    <source>
        <dbReference type="ARBA" id="ARBA00022734"/>
    </source>
</evidence>
<evidence type="ECO:0000313" key="6">
    <source>
        <dbReference type="Proteomes" id="UP000261540"/>
    </source>
</evidence>
<sequence length="162" mass="18852">MVFNCYTDSKRRRKVCLCHCCVSCWLIKLTFTFFFFSVRFYPGGWTRIGTQLYYISTENKNWQESRKDCKNKGGDLIIINSQQEQDIILGIDAWIGLTDIEREGTWKWVDGTPLTTSYWRKGEPNDIHDEDCAYNVAGTNALIGWNDANCAGRMFWVCEKEA</sequence>